<evidence type="ECO:0008006" key="4">
    <source>
        <dbReference type="Google" id="ProtNLM"/>
    </source>
</evidence>
<dbReference type="EMBL" id="JAZHXI010000008">
    <property type="protein sequence ID" value="KAL2069071.1"/>
    <property type="molecule type" value="Genomic_DNA"/>
</dbReference>
<protein>
    <recommendedName>
        <fullName evidence="4">NWD NACHT-NTPase N-terminal domain-containing protein</fullName>
    </recommendedName>
</protein>
<keyword evidence="3" id="KW-1185">Reference proteome</keyword>
<evidence type="ECO:0000313" key="3">
    <source>
        <dbReference type="Proteomes" id="UP001595075"/>
    </source>
</evidence>
<dbReference type="Proteomes" id="UP001595075">
    <property type="component" value="Unassembled WGS sequence"/>
</dbReference>
<feature type="region of interest" description="Disordered" evidence="1">
    <location>
        <begin position="1"/>
        <end position="30"/>
    </location>
</feature>
<comment type="caution">
    <text evidence="2">The sequence shown here is derived from an EMBL/GenBank/DDBJ whole genome shotgun (WGS) entry which is preliminary data.</text>
</comment>
<evidence type="ECO:0000256" key="1">
    <source>
        <dbReference type="SAM" id="MobiDB-lite"/>
    </source>
</evidence>
<proteinExistence type="predicted"/>
<feature type="region of interest" description="Disordered" evidence="1">
    <location>
        <begin position="100"/>
        <end position="127"/>
    </location>
</feature>
<feature type="compositionally biased region" description="Polar residues" evidence="1">
    <location>
        <begin position="102"/>
        <end position="122"/>
    </location>
</feature>
<sequence>MMLHSLGSFERTRTSPLSPRKISDPPGVQADLERRDHSNIIIVDTVLMCDMEVRIFLDQLQSDSTRRVSGLKIKMADRDNSRASRWARVKSKTQRLLRPGLSRTSTPVDCDTSDTVRVSTGSTGMGVVTVPSRGFDPKSPLVMGSTSISPLQKPIDDPSSLITAHKPLDVPAPLSSATQESGQKDCRIIPELDVSGPRNLWAEAFEALSLNDQKSCEALRAEPRNQVPLSARVGRLLSLTRELQRKCEDKTYRFEFGKRTIVMRDTVGNVIKWLNTFKEVGDIIVQFDPVHAALPWAGFRLLLQAATKEHRQMGDLMLVIEKVSSVISRGAIYELLYQPRAD</sequence>
<evidence type="ECO:0000313" key="2">
    <source>
        <dbReference type="EMBL" id="KAL2069071.1"/>
    </source>
</evidence>
<gene>
    <name evidence="2" type="ORF">VTL71DRAFT_15409</name>
</gene>
<accession>A0ABR4CGI0</accession>
<organism evidence="2 3">
    <name type="scientific">Oculimacula yallundae</name>
    <dbReference type="NCBI Taxonomy" id="86028"/>
    <lineage>
        <taxon>Eukaryota</taxon>
        <taxon>Fungi</taxon>
        <taxon>Dikarya</taxon>
        <taxon>Ascomycota</taxon>
        <taxon>Pezizomycotina</taxon>
        <taxon>Leotiomycetes</taxon>
        <taxon>Helotiales</taxon>
        <taxon>Ploettnerulaceae</taxon>
        <taxon>Oculimacula</taxon>
    </lineage>
</organism>
<name>A0ABR4CGI0_9HELO</name>
<reference evidence="2 3" key="1">
    <citation type="journal article" date="2024" name="Commun. Biol.">
        <title>Comparative genomic analysis of thermophilic fungi reveals convergent evolutionary adaptations and gene losses.</title>
        <authorList>
            <person name="Steindorff A.S."/>
            <person name="Aguilar-Pontes M.V."/>
            <person name="Robinson A.J."/>
            <person name="Andreopoulos B."/>
            <person name="LaButti K."/>
            <person name="Kuo A."/>
            <person name="Mondo S."/>
            <person name="Riley R."/>
            <person name="Otillar R."/>
            <person name="Haridas S."/>
            <person name="Lipzen A."/>
            <person name="Grimwood J."/>
            <person name="Schmutz J."/>
            <person name="Clum A."/>
            <person name="Reid I.D."/>
            <person name="Moisan M.C."/>
            <person name="Butler G."/>
            <person name="Nguyen T.T.M."/>
            <person name="Dewar K."/>
            <person name="Conant G."/>
            <person name="Drula E."/>
            <person name="Henrissat B."/>
            <person name="Hansel C."/>
            <person name="Singer S."/>
            <person name="Hutchinson M.I."/>
            <person name="de Vries R.P."/>
            <person name="Natvig D.O."/>
            <person name="Powell A.J."/>
            <person name="Tsang A."/>
            <person name="Grigoriev I.V."/>
        </authorList>
    </citation>
    <scope>NUCLEOTIDE SEQUENCE [LARGE SCALE GENOMIC DNA]</scope>
    <source>
        <strain evidence="2 3">CBS 494.80</strain>
    </source>
</reference>